<comment type="caution">
    <text evidence="2">The sequence shown here is derived from an EMBL/GenBank/DDBJ whole genome shotgun (WGS) entry which is preliminary data.</text>
</comment>
<feature type="domain" description="Fumarate lyase N-terminal" evidence="1">
    <location>
        <begin position="2"/>
        <end position="49"/>
    </location>
</feature>
<name>X1JZS2_9ZZZZ</name>
<protein>
    <recommendedName>
        <fullName evidence="1">Fumarate lyase N-terminal domain-containing protein</fullName>
    </recommendedName>
</protein>
<dbReference type="Gene3D" id="1.20.200.10">
    <property type="entry name" value="Fumarase/aspartase (Central domain)"/>
    <property type="match status" value="1"/>
</dbReference>
<sequence length="52" mass="6052">MLKVGRTHLQDAVPIPLSLEFEVYKKQIEINIDRLNKVMDELFYIPIGGPRI</sequence>
<evidence type="ECO:0000313" key="2">
    <source>
        <dbReference type="EMBL" id="GAH86930.1"/>
    </source>
</evidence>
<dbReference type="GO" id="GO:0003824">
    <property type="term" value="F:catalytic activity"/>
    <property type="evidence" value="ECO:0007669"/>
    <property type="project" value="InterPro"/>
</dbReference>
<dbReference type="AlphaFoldDB" id="X1JZS2"/>
<accession>X1JZS2</accession>
<gene>
    <name evidence="2" type="ORF">S03H2_58185</name>
</gene>
<reference evidence="2" key="1">
    <citation type="journal article" date="2014" name="Front. Microbiol.">
        <title>High frequency of phylogenetically diverse reductive dehalogenase-homologous genes in deep subseafloor sedimentary metagenomes.</title>
        <authorList>
            <person name="Kawai M."/>
            <person name="Futagami T."/>
            <person name="Toyoda A."/>
            <person name="Takaki Y."/>
            <person name="Nishi S."/>
            <person name="Hori S."/>
            <person name="Arai W."/>
            <person name="Tsubouchi T."/>
            <person name="Morono Y."/>
            <person name="Uchiyama I."/>
            <person name="Ito T."/>
            <person name="Fujiyama A."/>
            <person name="Inagaki F."/>
            <person name="Takami H."/>
        </authorList>
    </citation>
    <scope>NUCLEOTIDE SEQUENCE</scope>
    <source>
        <strain evidence="2">Expedition CK06-06</strain>
    </source>
</reference>
<dbReference type="Pfam" id="PF00206">
    <property type="entry name" value="Lyase_1"/>
    <property type="match status" value="1"/>
</dbReference>
<dbReference type="EMBL" id="BARU01037324">
    <property type="protein sequence ID" value="GAH86930.1"/>
    <property type="molecule type" value="Genomic_DNA"/>
</dbReference>
<proteinExistence type="predicted"/>
<organism evidence="2">
    <name type="scientific">marine sediment metagenome</name>
    <dbReference type="NCBI Taxonomy" id="412755"/>
    <lineage>
        <taxon>unclassified sequences</taxon>
        <taxon>metagenomes</taxon>
        <taxon>ecological metagenomes</taxon>
    </lineage>
</organism>
<dbReference type="SUPFAM" id="SSF48557">
    <property type="entry name" value="L-aspartase-like"/>
    <property type="match status" value="1"/>
</dbReference>
<dbReference type="InterPro" id="IPR022761">
    <property type="entry name" value="Fumarate_lyase_N"/>
</dbReference>
<dbReference type="InterPro" id="IPR008948">
    <property type="entry name" value="L-Aspartase-like"/>
</dbReference>
<evidence type="ECO:0000259" key="1">
    <source>
        <dbReference type="Pfam" id="PF00206"/>
    </source>
</evidence>